<evidence type="ECO:0000259" key="5">
    <source>
        <dbReference type="SMART" id="SM00256"/>
    </source>
</evidence>
<keyword evidence="4" id="KW-0143">Chaperone</keyword>
<organism evidence="6 7">
    <name type="scientific">Cajanus cajan</name>
    <name type="common">Pigeon pea</name>
    <name type="synonym">Cajanus indicus</name>
    <dbReference type="NCBI Taxonomy" id="3821"/>
    <lineage>
        <taxon>Eukaryota</taxon>
        <taxon>Viridiplantae</taxon>
        <taxon>Streptophyta</taxon>
        <taxon>Embryophyta</taxon>
        <taxon>Tracheophyta</taxon>
        <taxon>Spermatophyta</taxon>
        <taxon>Magnoliopsida</taxon>
        <taxon>eudicotyledons</taxon>
        <taxon>Gunneridae</taxon>
        <taxon>Pentapetalae</taxon>
        <taxon>rosids</taxon>
        <taxon>fabids</taxon>
        <taxon>Fabales</taxon>
        <taxon>Fabaceae</taxon>
        <taxon>Papilionoideae</taxon>
        <taxon>50 kb inversion clade</taxon>
        <taxon>NPAAA clade</taxon>
        <taxon>indigoferoid/millettioid clade</taxon>
        <taxon>Phaseoleae</taxon>
        <taxon>Cajanus</taxon>
    </lineage>
</organism>
<dbReference type="InterPro" id="IPR001810">
    <property type="entry name" value="F-box_dom"/>
</dbReference>
<keyword evidence="3" id="KW-0067">ATP-binding</keyword>
<accession>A0A151U978</accession>
<dbReference type="PRINTS" id="PR00775">
    <property type="entry name" value="HEATSHOCK90"/>
</dbReference>
<dbReference type="SUPFAM" id="SSF81383">
    <property type="entry name" value="F-box domain"/>
    <property type="match status" value="1"/>
</dbReference>
<evidence type="ECO:0000256" key="4">
    <source>
        <dbReference type="ARBA" id="ARBA00023186"/>
    </source>
</evidence>
<dbReference type="AlphaFoldDB" id="A0A151U978"/>
<dbReference type="GO" id="GO:0140662">
    <property type="term" value="F:ATP-dependent protein folding chaperone"/>
    <property type="evidence" value="ECO:0007669"/>
    <property type="project" value="InterPro"/>
</dbReference>
<feature type="domain" description="F-box" evidence="5">
    <location>
        <begin position="224"/>
        <end position="264"/>
    </location>
</feature>
<dbReference type="Gene3D" id="3.30.565.10">
    <property type="entry name" value="Histidine kinase-like ATPase, C-terminal domain"/>
    <property type="match status" value="1"/>
</dbReference>
<dbReference type="InterPro" id="IPR036047">
    <property type="entry name" value="F-box-like_dom_sf"/>
</dbReference>
<dbReference type="Gramene" id="C.cajan_19525.t">
    <property type="protein sequence ID" value="C.cajan_19525.t"/>
    <property type="gene ID" value="C.cajan_19525"/>
</dbReference>
<gene>
    <name evidence="6" type="ORF">KK1_020095</name>
</gene>
<dbReference type="PANTHER" id="PTHR11528">
    <property type="entry name" value="HEAT SHOCK PROTEIN 90 FAMILY MEMBER"/>
    <property type="match status" value="1"/>
</dbReference>
<dbReference type="GO" id="GO:0005524">
    <property type="term" value="F:ATP binding"/>
    <property type="evidence" value="ECO:0007669"/>
    <property type="project" value="UniProtKB-KW"/>
</dbReference>
<protein>
    <submittedName>
        <fullName evidence="6">Heat shock protein 82</fullName>
    </submittedName>
</protein>
<reference evidence="6 7" key="1">
    <citation type="journal article" date="2012" name="Nat. Biotechnol.">
        <title>Draft genome sequence of pigeonpea (Cajanus cajan), an orphan legume crop of resource-poor farmers.</title>
        <authorList>
            <person name="Varshney R.K."/>
            <person name="Chen W."/>
            <person name="Li Y."/>
            <person name="Bharti A.K."/>
            <person name="Saxena R.K."/>
            <person name="Schlueter J.A."/>
            <person name="Donoghue M.T."/>
            <person name="Azam S."/>
            <person name="Fan G."/>
            <person name="Whaley A.M."/>
            <person name="Farmer A.D."/>
            <person name="Sheridan J."/>
            <person name="Iwata A."/>
            <person name="Tuteja R."/>
            <person name="Penmetsa R.V."/>
            <person name="Wu W."/>
            <person name="Upadhyaya H.D."/>
            <person name="Yang S.P."/>
            <person name="Shah T."/>
            <person name="Saxena K.B."/>
            <person name="Michael T."/>
            <person name="McCombie W.R."/>
            <person name="Yang B."/>
            <person name="Zhang G."/>
            <person name="Yang H."/>
            <person name="Wang J."/>
            <person name="Spillane C."/>
            <person name="Cook D.R."/>
            <person name="May G.D."/>
            <person name="Xu X."/>
            <person name="Jackson S.A."/>
        </authorList>
    </citation>
    <scope>NUCLEOTIDE SEQUENCE [LARGE SCALE GENOMIC DNA]</scope>
    <source>
        <strain evidence="7">cv. Asha</strain>
    </source>
</reference>
<dbReference type="Pfam" id="PF07734">
    <property type="entry name" value="FBA_1"/>
    <property type="match status" value="1"/>
</dbReference>
<dbReference type="InterPro" id="IPR006527">
    <property type="entry name" value="F-box-assoc_dom_typ1"/>
</dbReference>
<dbReference type="GO" id="GO:0051082">
    <property type="term" value="F:unfolded protein binding"/>
    <property type="evidence" value="ECO:0007669"/>
    <property type="project" value="InterPro"/>
</dbReference>
<evidence type="ECO:0000313" key="7">
    <source>
        <dbReference type="Proteomes" id="UP000075243"/>
    </source>
</evidence>
<dbReference type="Gene3D" id="1.20.1280.50">
    <property type="match status" value="1"/>
</dbReference>
<evidence type="ECO:0000256" key="3">
    <source>
        <dbReference type="ARBA" id="ARBA00022840"/>
    </source>
</evidence>
<evidence type="ECO:0000256" key="2">
    <source>
        <dbReference type="ARBA" id="ARBA00022741"/>
    </source>
</evidence>
<evidence type="ECO:0000256" key="1">
    <source>
        <dbReference type="ARBA" id="ARBA00008239"/>
    </source>
</evidence>
<proteinExistence type="inferred from homology"/>
<keyword evidence="2" id="KW-0547">Nucleotide-binding</keyword>
<dbReference type="SUPFAM" id="SSF55874">
    <property type="entry name" value="ATPase domain of HSP90 chaperone/DNA topoisomerase II/histidine kinase"/>
    <property type="match status" value="1"/>
</dbReference>
<dbReference type="Pfam" id="PF00183">
    <property type="entry name" value="HSP90"/>
    <property type="match status" value="1"/>
</dbReference>
<dbReference type="Proteomes" id="UP000075243">
    <property type="component" value="Chromosome 1"/>
</dbReference>
<dbReference type="InterPro" id="IPR017451">
    <property type="entry name" value="F-box-assoc_interact_dom"/>
</dbReference>
<dbReference type="GO" id="GO:0016887">
    <property type="term" value="F:ATP hydrolysis activity"/>
    <property type="evidence" value="ECO:0007669"/>
    <property type="project" value="InterPro"/>
</dbReference>
<dbReference type="OMA" id="FWELPPS"/>
<dbReference type="Pfam" id="PF00646">
    <property type="entry name" value="F-box"/>
    <property type="match status" value="1"/>
</dbReference>
<keyword evidence="6" id="KW-0346">Stress response</keyword>
<dbReference type="CDD" id="cd22157">
    <property type="entry name" value="F-box_AtFBW1-like"/>
    <property type="match status" value="1"/>
</dbReference>
<dbReference type="EMBL" id="CM003603">
    <property type="protein sequence ID" value="KYP75886.1"/>
    <property type="molecule type" value="Genomic_DNA"/>
</dbReference>
<dbReference type="InterPro" id="IPR020575">
    <property type="entry name" value="Hsp90_N"/>
</dbReference>
<dbReference type="SMART" id="SM00256">
    <property type="entry name" value="FBOX"/>
    <property type="match status" value="1"/>
</dbReference>
<comment type="similarity">
    <text evidence="1">Belongs to the heat shock protein 90 family.</text>
</comment>
<name>A0A151U978_CAJCA</name>
<sequence length="600" mass="69526">MGDGESETFEFKVESLSVINNNFHLNKETFFHELINNAFKALDKIRYERQTELEAQFIRLVPHKVNKTLSIIDNGIGMTKTGNVLHFHFICVCAFHAYRCGVCIILDLVHNLGRSSQLGVGFYSAFLVANKVMVTTNHNHHDQYTWESQGGASFIVTKDSSGQQLRKGTKTTLFLKEDQLEYLEETRIKDLVKKHFQFTSYPIYLWTEKEKFVDIVSEQFRNRIPDDLTFSIMGKLPLKSIKRFGCVCKSWVSLLENPNFMTIFRNNFLSNHRSYYDDTVLLLCQSLNTNITETHHENLFLLSGEKFQNRVKLDWPNLFQEQNLANSHIDILGHASINGILCVNNRYSTIGLWNPTTEELKIIPPSPNKFVPSNLVYSADPCGFGYDRDTDDYKVISHVQFLLFDDNDNWNRENEHRNPLWEIYSLRSNSWKNLEIDVDVPLSDRVDYLYLDGMCHWQGGDYLVSFDLSNEVFFTTPIPLEIPSDRIRYEYDVTLVLLNVSVALISHFMYCSTFNISILGEVGVKESWTKLFIVEPLPYILHSIGAGKKGDIFFRSKDDELVRYDLNTHMIEELDVKDVDSLSQIVIYTESHLPIDKINK</sequence>
<keyword evidence="7" id="KW-1185">Reference proteome</keyword>
<evidence type="ECO:0000313" key="6">
    <source>
        <dbReference type="EMBL" id="KYP75886.1"/>
    </source>
</evidence>
<dbReference type="STRING" id="3821.A0A151U978"/>
<dbReference type="InterPro" id="IPR036890">
    <property type="entry name" value="HATPase_C_sf"/>
</dbReference>
<dbReference type="InterPro" id="IPR001404">
    <property type="entry name" value="Hsp90_fam"/>
</dbReference>
<dbReference type="NCBIfam" id="TIGR01640">
    <property type="entry name" value="F_box_assoc_1"/>
    <property type="match status" value="1"/>
</dbReference>